<feature type="compositionally biased region" description="Low complexity" evidence="2">
    <location>
        <begin position="689"/>
        <end position="710"/>
    </location>
</feature>
<dbReference type="GeneID" id="116955720"/>
<feature type="region of interest" description="Disordered" evidence="2">
    <location>
        <begin position="686"/>
        <end position="744"/>
    </location>
</feature>
<dbReference type="AlphaFoldDB" id="A0AAJ7UCT5"/>
<feature type="coiled-coil region" evidence="1">
    <location>
        <begin position="491"/>
        <end position="535"/>
    </location>
</feature>
<dbReference type="InterPro" id="IPR026205">
    <property type="entry name" value="PIBF1"/>
</dbReference>
<name>A0AAJ7UCT5_PETMA</name>
<dbReference type="CTD" id="10464"/>
<proteinExistence type="predicted"/>
<reference evidence="4" key="1">
    <citation type="submission" date="2025-08" db="UniProtKB">
        <authorList>
            <consortium name="RefSeq"/>
        </authorList>
    </citation>
    <scope>IDENTIFICATION</scope>
    <source>
        <tissue evidence="4">Sperm</tissue>
    </source>
</reference>
<gene>
    <name evidence="4" type="primary">PIBF1</name>
</gene>
<feature type="coiled-coil region" evidence="1">
    <location>
        <begin position="569"/>
        <end position="666"/>
    </location>
</feature>
<dbReference type="PANTHER" id="PTHR18950">
    <property type="entry name" value="PROGESTERONE-INDUCED BLOCKING FACTOR 1"/>
    <property type="match status" value="1"/>
</dbReference>
<keyword evidence="1" id="KW-0175">Coiled coil</keyword>
<evidence type="ECO:0000313" key="4">
    <source>
        <dbReference type="RefSeq" id="XP_032832876.1"/>
    </source>
</evidence>
<dbReference type="GO" id="GO:0005815">
    <property type="term" value="C:microtubule organizing center"/>
    <property type="evidence" value="ECO:0007669"/>
    <property type="project" value="TreeGrafter"/>
</dbReference>
<dbReference type="KEGG" id="pmrn:116955720"/>
<dbReference type="GO" id="GO:0060271">
    <property type="term" value="P:cilium assembly"/>
    <property type="evidence" value="ECO:0007669"/>
    <property type="project" value="TreeGrafter"/>
</dbReference>
<keyword evidence="3" id="KW-1185">Reference proteome</keyword>
<evidence type="ECO:0000313" key="3">
    <source>
        <dbReference type="Proteomes" id="UP001318040"/>
    </source>
</evidence>
<dbReference type="RefSeq" id="XP_032832876.1">
    <property type="nucleotide sequence ID" value="XM_032976985.1"/>
</dbReference>
<dbReference type="Gene3D" id="1.10.287.1490">
    <property type="match status" value="1"/>
</dbReference>
<sequence>MSREVTTATSLSLSELDSEDLLSFESSGPAAEAAAAAGPEVRAALQLCRVRLSQSRLAVETLQASRDVQVEELEEKLSDALNEKKLLQARLESQLQLQEEEARARQERTQREVDAIVTRLREVEERNRELSDRGGALRRGLVDLELTPEQRSALGALPAEQRNLREHMQVLLFDAVHPLREECRKLSELKSRLGGELGACRAEVHSLTQGLEDERRRRGDLETRCQRLLLELEDARQQLALGDHRRDNYDRVKNERDALEQDSEGSKRRLQELEMISAAVTKERSELASEVAALRQTVSLLQKDKDYLARKVSELEARSSVETERAERAQAQLELAKHGREEAYEKYLSAREQYKSEYEMRLRDEMDAVRAQTNQEMERLRLNGNEIYERENRSLREARDGAIAERDRARETERQATEKNDVLMARLAQGQHAWDTKAAELGGQLKVKTFEAERALLVQEETQRTLGLCQLQCDKYQAKVELLTREFYALQAASERRATELSSQNAELRARVDTYERLEAELDDVVMQSAQMESEEEAERVLFSYGYGANVPTTAKRRLKQSVHLARRILALEKQNTLLRKDLESHQQQEQAIAKELESANSLLSGVQQPHAYLVERLRERDRQLRDLADKAAKLEALVGDLRKERATLQRTRDHMSADLERLLNQKEELAVMRQVVLALQQRRGAGDGDAAAVPPGGAAALRGARLPAPSVSRAEGPLSSPHKPRPTVFTKPRKAPSKAAPTS</sequence>
<feature type="coiled-coil region" evidence="1">
    <location>
        <begin position="70"/>
        <end position="133"/>
    </location>
</feature>
<feature type="coiled-coil region" evidence="1">
    <location>
        <begin position="211"/>
        <end position="412"/>
    </location>
</feature>
<dbReference type="Proteomes" id="UP001318040">
    <property type="component" value="Chromosome 61"/>
</dbReference>
<organism evidence="3 4">
    <name type="scientific">Petromyzon marinus</name>
    <name type="common">Sea lamprey</name>
    <dbReference type="NCBI Taxonomy" id="7757"/>
    <lineage>
        <taxon>Eukaryota</taxon>
        <taxon>Metazoa</taxon>
        <taxon>Chordata</taxon>
        <taxon>Craniata</taxon>
        <taxon>Vertebrata</taxon>
        <taxon>Cyclostomata</taxon>
        <taxon>Hyperoartia</taxon>
        <taxon>Petromyzontiformes</taxon>
        <taxon>Petromyzontidae</taxon>
        <taxon>Petromyzon</taxon>
    </lineage>
</organism>
<evidence type="ECO:0000256" key="1">
    <source>
        <dbReference type="SAM" id="Coils"/>
    </source>
</evidence>
<dbReference type="PANTHER" id="PTHR18950:SF0">
    <property type="entry name" value="PROGESTERONE IMMUNOMODULATORY BINDING FACTOR 1"/>
    <property type="match status" value="1"/>
</dbReference>
<evidence type="ECO:0000256" key="2">
    <source>
        <dbReference type="SAM" id="MobiDB-lite"/>
    </source>
</evidence>
<accession>A0AAJ7UCT5</accession>
<protein>
    <submittedName>
        <fullName evidence="4">Progesterone-induced-blocking factor 1</fullName>
    </submittedName>
</protein>